<dbReference type="SUPFAM" id="SSF53474">
    <property type="entry name" value="alpha/beta-Hydrolases"/>
    <property type="match status" value="1"/>
</dbReference>
<feature type="domain" description="AB hydrolase-1" evidence="1">
    <location>
        <begin position="22"/>
        <end position="247"/>
    </location>
</feature>
<dbReference type="PANTHER" id="PTHR43798">
    <property type="entry name" value="MONOACYLGLYCEROL LIPASE"/>
    <property type="match status" value="1"/>
</dbReference>
<dbReference type="GO" id="GO:0016787">
    <property type="term" value="F:hydrolase activity"/>
    <property type="evidence" value="ECO:0007669"/>
    <property type="project" value="UniProtKB-KW"/>
</dbReference>
<protein>
    <submittedName>
        <fullName evidence="2">Alpha/beta hydrolase</fullName>
    </submittedName>
</protein>
<evidence type="ECO:0000313" key="2">
    <source>
        <dbReference type="EMBL" id="TDD02471.1"/>
    </source>
</evidence>
<dbReference type="GO" id="GO:0016020">
    <property type="term" value="C:membrane"/>
    <property type="evidence" value="ECO:0007669"/>
    <property type="project" value="TreeGrafter"/>
</dbReference>
<dbReference type="EMBL" id="SMKP01000346">
    <property type="protein sequence ID" value="TDD02471.1"/>
    <property type="molecule type" value="Genomic_DNA"/>
</dbReference>
<gene>
    <name evidence="2" type="ORF">E1294_51195</name>
</gene>
<keyword evidence="2" id="KW-0378">Hydrolase</keyword>
<dbReference type="InterPro" id="IPR000073">
    <property type="entry name" value="AB_hydrolase_1"/>
</dbReference>
<name>A0A4R4VCH1_9ACTN</name>
<keyword evidence="3" id="KW-1185">Reference proteome</keyword>
<proteinExistence type="predicted"/>
<dbReference type="OrthoDB" id="4944883at2"/>
<dbReference type="InterPro" id="IPR029058">
    <property type="entry name" value="AB_hydrolase_fold"/>
</dbReference>
<dbReference type="PANTHER" id="PTHR43798:SF33">
    <property type="entry name" value="HYDROLASE, PUTATIVE (AFU_ORTHOLOGUE AFUA_2G14860)-RELATED"/>
    <property type="match status" value="1"/>
</dbReference>
<dbReference type="PRINTS" id="PR00111">
    <property type="entry name" value="ABHYDROLASE"/>
</dbReference>
<dbReference type="Proteomes" id="UP000294543">
    <property type="component" value="Unassembled WGS sequence"/>
</dbReference>
<reference evidence="2 3" key="1">
    <citation type="submission" date="2019-03" db="EMBL/GenBank/DDBJ databases">
        <title>Draft genome sequences of novel Actinobacteria.</title>
        <authorList>
            <person name="Sahin N."/>
            <person name="Ay H."/>
            <person name="Saygin H."/>
        </authorList>
    </citation>
    <scope>NUCLEOTIDE SEQUENCE [LARGE SCALE GENOMIC DNA]</scope>
    <source>
        <strain evidence="2 3">KC712</strain>
    </source>
</reference>
<sequence length="264" mass="27978">MSPRNLPEPSFARTRLGTGPGLLLAHGAGSSLANTYGPILEGLATRHTIVGIDYPGSGDTPRSTTPLSVDDLADQLVAAADAEGLDRFAVSGFSLGGSVAIRTAARHPERVTALVLTAAFPYRDNRLALASSVWRKIAASGDRELLAEFLIMVAVGTQVLESMSSEQLQETLRFAAATAADGSPEQADLVSRLDVRDDLAGIKAPTLVISTTDDWVTSTALHRQLAETIPGAQLAEIATGHLPMLERTDEWLQLITDFLGKHNT</sequence>
<organism evidence="2 3">
    <name type="scientific">Nonomuraea diastatica</name>
    <dbReference type="NCBI Taxonomy" id="1848329"/>
    <lineage>
        <taxon>Bacteria</taxon>
        <taxon>Bacillati</taxon>
        <taxon>Actinomycetota</taxon>
        <taxon>Actinomycetes</taxon>
        <taxon>Streptosporangiales</taxon>
        <taxon>Streptosporangiaceae</taxon>
        <taxon>Nonomuraea</taxon>
    </lineage>
</organism>
<accession>A0A4R4VCH1</accession>
<dbReference type="Gene3D" id="3.40.50.1820">
    <property type="entry name" value="alpha/beta hydrolase"/>
    <property type="match status" value="1"/>
</dbReference>
<evidence type="ECO:0000259" key="1">
    <source>
        <dbReference type="Pfam" id="PF00561"/>
    </source>
</evidence>
<comment type="caution">
    <text evidence="2">The sequence shown here is derived from an EMBL/GenBank/DDBJ whole genome shotgun (WGS) entry which is preliminary data.</text>
</comment>
<dbReference type="AlphaFoldDB" id="A0A4R4VCH1"/>
<evidence type="ECO:0000313" key="3">
    <source>
        <dbReference type="Proteomes" id="UP000294543"/>
    </source>
</evidence>
<dbReference type="InterPro" id="IPR050266">
    <property type="entry name" value="AB_hydrolase_sf"/>
</dbReference>
<dbReference type="Pfam" id="PF00561">
    <property type="entry name" value="Abhydrolase_1"/>
    <property type="match status" value="1"/>
</dbReference>
<dbReference type="RefSeq" id="WP_132520376.1">
    <property type="nucleotide sequence ID" value="NZ_SMKP01000346.1"/>
</dbReference>